<keyword evidence="3" id="KW-1185">Reference proteome</keyword>
<dbReference type="EMBL" id="JABBCP010000002">
    <property type="protein sequence ID" value="NMF55788.1"/>
    <property type="molecule type" value="Genomic_DNA"/>
</dbReference>
<dbReference type="InterPro" id="IPR052912">
    <property type="entry name" value="UPF0111_domain"/>
</dbReference>
<organism evidence="2 3">
    <name type="scientific">Collinsella acetigenes</name>
    <dbReference type="NCBI Taxonomy" id="2713419"/>
    <lineage>
        <taxon>Bacteria</taxon>
        <taxon>Bacillati</taxon>
        <taxon>Actinomycetota</taxon>
        <taxon>Coriobacteriia</taxon>
        <taxon>Coriobacteriales</taxon>
        <taxon>Coriobacteriaceae</taxon>
        <taxon>Collinsella</taxon>
    </lineage>
</organism>
<dbReference type="SUPFAM" id="SSF109755">
    <property type="entry name" value="PhoU-like"/>
    <property type="match status" value="1"/>
</dbReference>
<dbReference type="InterPro" id="IPR018445">
    <property type="entry name" value="Put_Phosphate_transp_reg"/>
</dbReference>
<dbReference type="Pfam" id="PF01865">
    <property type="entry name" value="PhoU_div"/>
    <property type="match status" value="1"/>
</dbReference>
<proteinExistence type="inferred from homology"/>
<accession>A0A7X9YJ35</accession>
<sequence length="207" mass="23649">MAKKNDTFFFDNYRACADRSCKAAEFLANIMSSFNPGEIRGKLDEMHAIEQSADELRHQMSDALVKAFITPMEREDMEVLSNQLDAVTDHVEGVLHRLYFDNILEIRPDALQMVDTVVRGCKEMRALMDELPQFKKSKTLQQRVIAINSIEEEADDLYVHAMRELHTTCSDPLQVIAWRDVYTFLELCADSLEHVAETAATIAMKNS</sequence>
<name>A0A7X9YJ35_9ACTN</name>
<evidence type="ECO:0000313" key="2">
    <source>
        <dbReference type="EMBL" id="NMF55788.1"/>
    </source>
</evidence>
<comment type="caution">
    <text evidence="2">The sequence shown here is derived from an EMBL/GenBank/DDBJ whole genome shotgun (WGS) entry which is preliminary data.</text>
</comment>
<gene>
    <name evidence="2" type="ORF">HF320_05550</name>
</gene>
<dbReference type="PANTHER" id="PTHR37298:SF1">
    <property type="entry name" value="UPF0111 PROTEIN YKAA"/>
    <property type="match status" value="1"/>
</dbReference>
<dbReference type="Gene3D" id="1.20.58.220">
    <property type="entry name" value="Phosphate transport system protein phou homolog 2, domain 2"/>
    <property type="match status" value="1"/>
</dbReference>
<dbReference type="PANTHER" id="PTHR37298">
    <property type="entry name" value="UPF0111 PROTEIN YKAA"/>
    <property type="match status" value="1"/>
</dbReference>
<dbReference type="Proteomes" id="UP000546970">
    <property type="component" value="Unassembled WGS sequence"/>
</dbReference>
<dbReference type="RefSeq" id="WP_169277394.1">
    <property type="nucleotide sequence ID" value="NZ_JABBCP010000002.1"/>
</dbReference>
<dbReference type="InterPro" id="IPR038078">
    <property type="entry name" value="PhoU-like_sf"/>
</dbReference>
<evidence type="ECO:0000313" key="3">
    <source>
        <dbReference type="Proteomes" id="UP000546970"/>
    </source>
</evidence>
<reference evidence="2 3" key="1">
    <citation type="submission" date="2020-04" db="EMBL/GenBank/DDBJ databases">
        <title>Collinsella sp. KGMB02528 nov., an anaerobic actinobacterium isolated from human feces.</title>
        <authorList>
            <person name="Han K.-I."/>
            <person name="Eom M.K."/>
            <person name="Kim J.-S."/>
            <person name="Lee K.C."/>
            <person name="Suh M.K."/>
            <person name="Park S.-H."/>
            <person name="Lee J.H."/>
            <person name="Kang S.W."/>
            <person name="Park J.-E."/>
            <person name="Oh B.S."/>
            <person name="Yu S.Y."/>
            <person name="Choi S.-H."/>
            <person name="Lee D.H."/>
            <person name="Yoon H."/>
            <person name="Kim B.-Y."/>
            <person name="Lee J.H."/>
            <person name="Lee J.-S."/>
        </authorList>
    </citation>
    <scope>NUCLEOTIDE SEQUENCE [LARGE SCALE GENOMIC DNA]</scope>
    <source>
        <strain evidence="2 3">KGMB02528</strain>
    </source>
</reference>
<protein>
    <submittedName>
        <fullName evidence="2">DUF47 family protein</fullName>
    </submittedName>
</protein>
<evidence type="ECO:0000256" key="1">
    <source>
        <dbReference type="ARBA" id="ARBA00008591"/>
    </source>
</evidence>
<dbReference type="AlphaFoldDB" id="A0A7X9YJ35"/>
<comment type="similarity">
    <text evidence="1">Belongs to the UPF0111 family.</text>
</comment>